<dbReference type="PANTHER" id="PTHR38643">
    <property type="entry name" value="PURINE NUCLEOSIDE PERMEASE C285.05-RELATED"/>
    <property type="match status" value="1"/>
</dbReference>
<dbReference type="PANTHER" id="PTHR38643:SF1">
    <property type="entry name" value="PURINE NUCLEOSIDE PERMEASE C285.05-RELATED"/>
    <property type="match status" value="1"/>
</dbReference>
<feature type="chain" id="PRO_5034112487" evidence="2">
    <location>
        <begin position="28"/>
        <end position="391"/>
    </location>
</feature>
<evidence type="ECO:0000313" key="3">
    <source>
        <dbReference type="EMBL" id="KAF7318699.1"/>
    </source>
</evidence>
<reference evidence="3" key="1">
    <citation type="submission" date="2020-05" db="EMBL/GenBank/DDBJ databases">
        <title>Mycena genomes resolve the evolution of fungal bioluminescence.</title>
        <authorList>
            <person name="Tsai I.J."/>
        </authorList>
    </citation>
    <scope>NUCLEOTIDE SEQUENCE</scope>
    <source>
        <strain evidence="3">110903Hualien_Pintung</strain>
    </source>
</reference>
<keyword evidence="2" id="KW-0732">Signal</keyword>
<name>A0A8H6WNE1_MYCCL</name>
<keyword evidence="4" id="KW-1185">Reference proteome</keyword>
<dbReference type="GO" id="GO:0005783">
    <property type="term" value="C:endoplasmic reticulum"/>
    <property type="evidence" value="ECO:0007669"/>
    <property type="project" value="TreeGrafter"/>
</dbReference>
<dbReference type="Proteomes" id="UP000613580">
    <property type="component" value="Unassembled WGS sequence"/>
</dbReference>
<comment type="function">
    <text evidence="1">Nucleoside permease that transports adenosine and guanosine.</text>
</comment>
<dbReference type="OrthoDB" id="2331083at2759"/>
<dbReference type="Pfam" id="PF06516">
    <property type="entry name" value="NUP"/>
    <property type="match status" value="1"/>
</dbReference>
<dbReference type="InterPro" id="IPR009486">
    <property type="entry name" value="Pur_nuclsid_perm"/>
</dbReference>
<protein>
    <submittedName>
        <fullName evidence="3">Purine nucleoside permease protein</fullName>
    </submittedName>
</protein>
<comment type="similarity">
    <text evidence="1">Belongs to the NUP family.</text>
</comment>
<evidence type="ECO:0000256" key="1">
    <source>
        <dbReference type="PIRNR" id="PIRNR013171"/>
    </source>
</evidence>
<organism evidence="3 4">
    <name type="scientific">Mycena chlorophos</name>
    <name type="common">Agaric fungus</name>
    <name type="synonym">Agaricus chlorophos</name>
    <dbReference type="NCBI Taxonomy" id="658473"/>
    <lineage>
        <taxon>Eukaryota</taxon>
        <taxon>Fungi</taxon>
        <taxon>Dikarya</taxon>
        <taxon>Basidiomycota</taxon>
        <taxon>Agaricomycotina</taxon>
        <taxon>Agaricomycetes</taxon>
        <taxon>Agaricomycetidae</taxon>
        <taxon>Agaricales</taxon>
        <taxon>Marasmiineae</taxon>
        <taxon>Mycenaceae</taxon>
        <taxon>Mycena</taxon>
    </lineage>
</organism>
<evidence type="ECO:0000256" key="2">
    <source>
        <dbReference type="SAM" id="SignalP"/>
    </source>
</evidence>
<dbReference type="EMBL" id="JACAZE010000004">
    <property type="protein sequence ID" value="KAF7318699.1"/>
    <property type="molecule type" value="Genomic_DNA"/>
</dbReference>
<comment type="caution">
    <text evidence="3">The sequence shown here is derived from an EMBL/GenBank/DDBJ whole genome shotgun (WGS) entry which is preliminary data.</text>
</comment>
<proteinExistence type="inferred from homology"/>
<accession>A0A8H6WNE1</accession>
<feature type="signal peptide" evidence="2">
    <location>
        <begin position="1"/>
        <end position="27"/>
    </location>
</feature>
<dbReference type="PIRSF" id="PIRSF013171">
    <property type="entry name" value="Pur_nuclsid_perm"/>
    <property type="match status" value="1"/>
</dbReference>
<gene>
    <name evidence="3" type="ORF">HMN09_00381600</name>
</gene>
<keyword evidence="1" id="KW-0813">Transport</keyword>
<dbReference type="AlphaFoldDB" id="A0A8H6WNE1"/>
<evidence type="ECO:0000313" key="4">
    <source>
        <dbReference type="Proteomes" id="UP000613580"/>
    </source>
</evidence>
<dbReference type="GO" id="GO:0055085">
    <property type="term" value="P:transmembrane transport"/>
    <property type="evidence" value="ECO:0007669"/>
    <property type="project" value="InterPro"/>
</dbReference>
<sequence length="391" mass="41883">MKSFHWTGFSALAAVALYGRLPSVAEAASSVISPKIVILSMYADEAGSWYDIPEFNVLEKNYTIPGLSPVYPSLHCTADGQICQLTTGEGEANAAVSVATLAFSPLLNLTQTYFMIAGIAGINPKVASVGSVTFARYAVHVGLQYEIDAREIPSNWSTGYFAQDATQPGEFPGVFYGTEVYEVNDALRQLAYSAAKTATLSDSPDSTPLRANYSKNPEYKAGSEPIWEANVYLCDTATSDTYWDGDLLGVAFEGTVSVFTGGQGVYCSTQQEDNATLQALLRAAIVKRVDFNRIIIMRTASDFDRQYPGQSVVASLLGPEPGYEDSIANIHIAGVKVVEMVLDGWGSQFAGGVLAGNYVGDVFGSLGGKPDFIPPASAQAVGRKRGYSRRR</sequence>